<dbReference type="AlphaFoldDB" id="A0A2U8DLE8"/>
<protein>
    <submittedName>
        <fullName evidence="4">GGDEF domain-containing protein</fullName>
    </submittedName>
</protein>
<dbReference type="InterPro" id="IPR043128">
    <property type="entry name" value="Rev_trsase/Diguanyl_cyclase"/>
</dbReference>
<feature type="domain" description="GGDEF" evidence="3">
    <location>
        <begin position="221"/>
        <end position="352"/>
    </location>
</feature>
<evidence type="ECO:0000313" key="5">
    <source>
        <dbReference type="Proteomes" id="UP000244910"/>
    </source>
</evidence>
<dbReference type="CDD" id="cd01949">
    <property type="entry name" value="GGDEF"/>
    <property type="match status" value="1"/>
</dbReference>
<dbReference type="RefSeq" id="WP_032075701.1">
    <property type="nucleotide sequence ID" value="NZ_CP020953.1"/>
</dbReference>
<dbReference type="Pfam" id="PF13492">
    <property type="entry name" value="GAF_3"/>
    <property type="match status" value="1"/>
</dbReference>
<dbReference type="SUPFAM" id="SSF55073">
    <property type="entry name" value="Nucleotide cyclase"/>
    <property type="match status" value="1"/>
</dbReference>
<proteinExistence type="predicted"/>
<dbReference type="InterPro" id="IPR000160">
    <property type="entry name" value="GGDEF_dom"/>
</dbReference>
<dbReference type="Gene3D" id="3.30.70.270">
    <property type="match status" value="1"/>
</dbReference>
<feature type="coiled-coil region" evidence="1">
    <location>
        <begin position="1"/>
        <end position="28"/>
    </location>
</feature>
<keyword evidence="1" id="KW-0175">Coiled coil</keyword>
<dbReference type="SMART" id="SM00267">
    <property type="entry name" value="GGDEF"/>
    <property type="match status" value="1"/>
</dbReference>
<gene>
    <name evidence="4" type="ORF">B9W14_01885</name>
</gene>
<evidence type="ECO:0000313" key="4">
    <source>
        <dbReference type="EMBL" id="AWI03295.1"/>
    </source>
</evidence>
<dbReference type="GO" id="GO:1902201">
    <property type="term" value="P:negative regulation of bacterial-type flagellum-dependent cell motility"/>
    <property type="evidence" value="ECO:0007669"/>
    <property type="project" value="TreeGrafter"/>
</dbReference>
<accession>A0A2U8DLE8</accession>
<dbReference type="InterPro" id="IPR029016">
    <property type="entry name" value="GAF-like_dom_sf"/>
</dbReference>
<keyword evidence="2" id="KW-0812">Transmembrane</keyword>
<dbReference type="InterPro" id="IPR003018">
    <property type="entry name" value="GAF"/>
</dbReference>
<dbReference type="GO" id="GO:0005886">
    <property type="term" value="C:plasma membrane"/>
    <property type="evidence" value="ECO:0007669"/>
    <property type="project" value="TreeGrafter"/>
</dbReference>
<dbReference type="GO" id="GO:0052621">
    <property type="term" value="F:diguanylate cyclase activity"/>
    <property type="evidence" value="ECO:0007669"/>
    <property type="project" value="TreeGrafter"/>
</dbReference>
<dbReference type="Pfam" id="PF00990">
    <property type="entry name" value="GGDEF"/>
    <property type="match status" value="1"/>
</dbReference>
<keyword evidence="2" id="KW-0472">Membrane</keyword>
<name>A0A2U8DLE8_9CLOT</name>
<evidence type="ECO:0000256" key="1">
    <source>
        <dbReference type="SAM" id="Coils"/>
    </source>
</evidence>
<organism evidence="4 5">
    <name type="scientific">Clostridium drakei</name>
    <dbReference type="NCBI Taxonomy" id="332101"/>
    <lineage>
        <taxon>Bacteria</taxon>
        <taxon>Bacillati</taxon>
        <taxon>Bacillota</taxon>
        <taxon>Clostridia</taxon>
        <taxon>Eubacteriales</taxon>
        <taxon>Clostridiaceae</taxon>
        <taxon>Clostridium</taxon>
    </lineage>
</organism>
<dbReference type="KEGG" id="cdrk:B9W14_01885"/>
<dbReference type="PROSITE" id="PS50887">
    <property type="entry name" value="GGDEF"/>
    <property type="match status" value="1"/>
</dbReference>
<evidence type="ECO:0000256" key="2">
    <source>
        <dbReference type="SAM" id="Phobius"/>
    </source>
</evidence>
<dbReference type="Proteomes" id="UP000244910">
    <property type="component" value="Chromosome"/>
</dbReference>
<keyword evidence="2" id="KW-1133">Transmembrane helix</keyword>
<reference evidence="5" key="1">
    <citation type="submission" date="2017-04" db="EMBL/GenBank/DDBJ databases">
        <authorList>
            <person name="Song Y."/>
            <person name="Cho B.-K."/>
        </authorList>
    </citation>
    <scope>NUCLEOTIDE SEQUENCE [LARGE SCALE GENOMIC DNA]</scope>
    <source>
        <strain evidence="5">SL1</strain>
    </source>
</reference>
<dbReference type="FunFam" id="3.30.70.270:FF:000001">
    <property type="entry name" value="Diguanylate cyclase domain protein"/>
    <property type="match status" value="1"/>
</dbReference>
<dbReference type="NCBIfam" id="TIGR00254">
    <property type="entry name" value="GGDEF"/>
    <property type="match status" value="1"/>
</dbReference>
<dbReference type="GO" id="GO:0043709">
    <property type="term" value="P:cell adhesion involved in single-species biofilm formation"/>
    <property type="evidence" value="ECO:0007669"/>
    <property type="project" value="TreeGrafter"/>
</dbReference>
<evidence type="ECO:0000259" key="3">
    <source>
        <dbReference type="PROSITE" id="PS50887"/>
    </source>
</evidence>
<dbReference type="OrthoDB" id="9805474at2"/>
<feature type="transmembrane region" description="Helical" evidence="2">
    <location>
        <begin position="62"/>
        <end position="84"/>
    </location>
</feature>
<dbReference type="InterPro" id="IPR050469">
    <property type="entry name" value="Diguanylate_Cyclase"/>
</dbReference>
<sequence>MLSLQDNYNQLKNDYESYQKMAEGIIQKQNAKIMELDKKLDMMSLIVEISEYINKGLGSSEIVSMINDIMIGILGVTYSSVYLVQNRKLRLKVSNLKDTNHHYPVKEFNEKILKLEISIFNDIENISEDKSVEIHSSIFMPIYLKNNILGAIVVEHNRYNYLTQEHIKLLTALSNHLAICLENNSLYNKIKQNSQIDGLTGLYNRSYFFSIVENKLRDYKEKITVIMIDIDDFKKCNDTFGHQYGDYVLKEISKIIKENLRKDDIIARYGGEEIIVYMFDMKNVNDIYRRMNYIRSVIEETVISYKNIQSNVTVSMGIGISSKTDTSLEKIIEKADQNLYKAKELGKNRVVF</sequence>
<dbReference type="EMBL" id="CP020953">
    <property type="protein sequence ID" value="AWI03295.1"/>
    <property type="molecule type" value="Genomic_DNA"/>
</dbReference>
<dbReference type="Gene3D" id="3.30.450.40">
    <property type="match status" value="1"/>
</dbReference>
<dbReference type="PANTHER" id="PTHR45138">
    <property type="entry name" value="REGULATORY COMPONENTS OF SENSORY TRANSDUCTION SYSTEM"/>
    <property type="match status" value="1"/>
</dbReference>
<dbReference type="PANTHER" id="PTHR45138:SF9">
    <property type="entry name" value="DIGUANYLATE CYCLASE DGCM-RELATED"/>
    <property type="match status" value="1"/>
</dbReference>
<keyword evidence="5" id="KW-1185">Reference proteome</keyword>
<dbReference type="SUPFAM" id="SSF55781">
    <property type="entry name" value="GAF domain-like"/>
    <property type="match status" value="1"/>
</dbReference>
<dbReference type="InterPro" id="IPR029787">
    <property type="entry name" value="Nucleotide_cyclase"/>
</dbReference>